<dbReference type="PANTHER" id="PTHR24346:SF72">
    <property type="entry name" value="CAMK PROTEIN KINASE"/>
    <property type="match status" value="1"/>
</dbReference>
<evidence type="ECO:0000313" key="10">
    <source>
        <dbReference type="Proteomes" id="UP000646827"/>
    </source>
</evidence>
<dbReference type="InterPro" id="IPR000719">
    <property type="entry name" value="Prot_kinase_dom"/>
</dbReference>
<dbReference type="Pfam" id="PF00069">
    <property type="entry name" value="Pkinase"/>
    <property type="match status" value="2"/>
</dbReference>
<evidence type="ECO:0000256" key="7">
    <source>
        <dbReference type="SAM" id="MobiDB-lite"/>
    </source>
</evidence>
<sequence length="393" mass="44675">MSSTTPIQLYGPQTVPKPSLAPISIQQAQQPNGTKQQFVPPSPPATPQPKQEPTVAARSLMHHNMHPEFIAKYSLGEELGSGGFGFVVSATEQCTGIERAVKFIFRHRVPAHSWVRDPELGSVPMEIYVLKNVRHENIVNYVDFYQDDTFLYLVMELHGTQWSNTPSTIVNNNNNILNNIDTSSPPHSPALSQASEESYMSSPCTPTDEYPPQLYRRRTSCDLFECIERHHNFDEQLAKKIFRQICECIAYLDTLGICHRDIKDENIVIDDQYRVKLIDFGSAVILPRHYGQQKACYFGKFYGTVSFASPEILMCKPYRAEPAEIWALGVLLYTILFGEVPFTSPNMAIAGRFATPKIPVSYKCMHLLTFLLQRDPEKRPNIHQVLMHPFLRD</sequence>
<dbReference type="PANTHER" id="PTHR24346">
    <property type="entry name" value="MAP/MICROTUBULE AFFINITY-REGULATING KINASE"/>
    <property type="match status" value="1"/>
</dbReference>
<gene>
    <name evidence="9" type="ORF">INT45_012288</name>
</gene>
<feature type="compositionally biased region" description="Polar residues" evidence="7">
    <location>
        <begin position="24"/>
        <end position="35"/>
    </location>
</feature>
<dbReference type="GO" id="GO:0004674">
    <property type="term" value="F:protein serine/threonine kinase activity"/>
    <property type="evidence" value="ECO:0007669"/>
    <property type="project" value="UniProtKB-KW"/>
</dbReference>
<keyword evidence="6" id="KW-0723">Serine/threonine-protein kinase</keyword>
<dbReference type="EMBL" id="JAEPRB010000070">
    <property type="protein sequence ID" value="KAG2222989.1"/>
    <property type="molecule type" value="Genomic_DNA"/>
</dbReference>
<dbReference type="InterPro" id="IPR017441">
    <property type="entry name" value="Protein_kinase_ATP_BS"/>
</dbReference>
<organism evidence="9 10">
    <name type="scientific">Circinella minor</name>
    <dbReference type="NCBI Taxonomy" id="1195481"/>
    <lineage>
        <taxon>Eukaryota</taxon>
        <taxon>Fungi</taxon>
        <taxon>Fungi incertae sedis</taxon>
        <taxon>Mucoromycota</taxon>
        <taxon>Mucoromycotina</taxon>
        <taxon>Mucoromycetes</taxon>
        <taxon>Mucorales</taxon>
        <taxon>Lichtheimiaceae</taxon>
        <taxon>Circinella</taxon>
    </lineage>
</organism>
<dbReference type="Proteomes" id="UP000646827">
    <property type="component" value="Unassembled WGS sequence"/>
</dbReference>
<keyword evidence="1 5" id="KW-0547">Nucleotide-binding</keyword>
<dbReference type="PROSITE" id="PS00107">
    <property type="entry name" value="PROTEIN_KINASE_ATP"/>
    <property type="match status" value="1"/>
</dbReference>
<dbReference type="InterPro" id="IPR017348">
    <property type="entry name" value="PIM1/2/3"/>
</dbReference>
<proteinExistence type="inferred from homology"/>
<evidence type="ECO:0000256" key="4">
    <source>
        <dbReference type="PIRSR" id="PIRSR037993-2"/>
    </source>
</evidence>
<feature type="active site" description="Proton acceptor" evidence="3">
    <location>
        <position position="261"/>
    </location>
</feature>
<evidence type="ECO:0000256" key="3">
    <source>
        <dbReference type="PIRSR" id="PIRSR037993-1"/>
    </source>
</evidence>
<dbReference type="GO" id="GO:0005829">
    <property type="term" value="C:cytosol"/>
    <property type="evidence" value="ECO:0007669"/>
    <property type="project" value="TreeGrafter"/>
</dbReference>
<dbReference type="PROSITE" id="PS00108">
    <property type="entry name" value="PROTEIN_KINASE_ST"/>
    <property type="match status" value="1"/>
</dbReference>
<dbReference type="GO" id="GO:0005634">
    <property type="term" value="C:nucleus"/>
    <property type="evidence" value="ECO:0007669"/>
    <property type="project" value="TreeGrafter"/>
</dbReference>
<dbReference type="InterPro" id="IPR011009">
    <property type="entry name" value="Kinase-like_dom_sf"/>
</dbReference>
<dbReference type="SUPFAM" id="SSF56112">
    <property type="entry name" value="Protein kinase-like (PK-like)"/>
    <property type="match status" value="2"/>
</dbReference>
<dbReference type="GO" id="GO:0043066">
    <property type="term" value="P:negative regulation of apoptotic process"/>
    <property type="evidence" value="ECO:0007669"/>
    <property type="project" value="InterPro"/>
</dbReference>
<dbReference type="GO" id="GO:0035556">
    <property type="term" value="P:intracellular signal transduction"/>
    <property type="evidence" value="ECO:0007669"/>
    <property type="project" value="TreeGrafter"/>
</dbReference>
<feature type="binding site" evidence="4">
    <location>
        <position position="222"/>
    </location>
    <ligand>
        <name>ATP</name>
        <dbReference type="ChEBI" id="CHEBI:30616"/>
    </ligand>
</feature>
<dbReference type="Gene3D" id="3.30.200.20">
    <property type="entry name" value="Phosphorylase Kinase, domain 1"/>
    <property type="match status" value="1"/>
</dbReference>
<dbReference type="AlphaFoldDB" id="A0A8H7S3S3"/>
<dbReference type="SMART" id="SM00220">
    <property type="entry name" value="S_TKc"/>
    <property type="match status" value="1"/>
</dbReference>
<evidence type="ECO:0000256" key="6">
    <source>
        <dbReference type="RuleBase" id="RU000304"/>
    </source>
</evidence>
<evidence type="ECO:0000313" key="9">
    <source>
        <dbReference type="EMBL" id="KAG2222989.1"/>
    </source>
</evidence>
<keyword evidence="6" id="KW-0808">Transferase</keyword>
<keyword evidence="2 4" id="KW-0067">ATP-binding</keyword>
<keyword evidence="6" id="KW-0418">Kinase</keyword>
<dbReference type="GO" id="GO:0005524">
    <property type="term" value="F:ATP binding"/>
    <property type="evidence" value="ECO:0007669"/>
    <property type="project" value="UniProtKB-UniRule"/>
</dbReference>
<dbReference type="InterPro" id="IPR008271">
    <property type="entry name" value="Ser/Thr_kinase_AS"/>
</dbReference>
<evidence type="ECO:0000256" key="1">
    <source>
        <dbReference type="ARBA" id="ARBA00022741"/>
    </source>
</evidence>
<name>A0A8H7S3S3_9FUNG</name>
<feature type="domain" description="Protein kinase" evidence="8">
    <location>
        <begin position="73"/>
        <end position="391"/>
    </location>
</feature>
<dbReference type="FunFam" id="3.30.200.20:FF:000314">
    <property type="entry name" value="Serine/threonine protein kinase"/>
    <property type="match status" value="1"/>
</dbReference>
<keyword evidence="10" id="KW-1185">Reference proteome</keyword>
<evidence type="ECO:0000259" key="8">
    <source>
        <dbReference type="PROSITE" id="PS50011"/>
    </source>
</evidence>
<dbReference type="OrthoDB" id="10252171at2759"/>
<comment type="similarity">
    <text evidence="6">Belongs to the protein kinase superfamily.</text>
</comment>
<evidence type="ECO:0000256" key="5">
    <source>
        <dbReference type="PROSITE-ProRule" id="PRU10141"/>
    </source>
</evidence>
<protein>
    <recommendedName>
        <fullName evidence="8">Protein kinase domain-containing protein</fullName>
    </recommendedName>
</protein>
<dbReference type="PROSITE" id="PS50011">
    <property type="entry name" value="PROTEIN_KINASE_DOM"/>
    <property type="match status" value="1"/>
</dbReference>
<dbReference type="GO" id="GO:0045719">
    <property type="term" value="P:negative regulation of glycogen biosynthetic process"/>
    <property type="evidence" value="ECO:0007669"/>
    <property type="project" value="TreeGrafter"/>
</dbReference>
<feature type="region of interest" description="Disordered" evidence="7">
    <location>
        <begin position="1"/>
        <end position="53"/>
    </location>
</feature>
<dbReference type="PIRSF" id="PIRSF037993">
    <property type="entry name" value="STPK_Pim-1"/>
    <property type="match status" value="1"/>
</dbReference>
<feature type="binding site" evidence="5">
    <location>
        <position position="102"/>
    </location>
    <ligand>
        <name>ATP</name>
        <dbReference type="ChEBI" id="CHEBI:30616"/>
    </ligand>
</feature>
<evidence type="ECO:0000256" key="2">
    <source>
        <dbReference type="ARBA" id="ARBA00022840"/>
    </source>
</evidence>
<dbReference type="Gene3D" id="1.10.510.10">
    <property type="entry name" value="Transferase(Phosphotransferase) domain 1"/>
    <property type="match status" value="1"/>
</dbReference>
<reference evidence="9 10" key="1">
    <citation type="submission" date="2020-12" db="EMBL/GenBank/DDBJ databases">
        <title>Metabolic potential, ecology and presence of endohyphal bacteria is reflected in genomic diversity of Mucoromycotina.</title>
        <authorList>
            <person name="Muszewska A."/>
            <person name="Okrasinska A."/>
            <person name="Steczkiewicz K."/>
            <person name="Drgas O."/>
            <person name="Orlowska M."/>
            <person name="Perlinska-Lenart U."/>
            <person name="Aleksandrzak-Piekarczyk T."/>
            <person name="Szatraj K."/>
            <person name="Zielenkiewicz U."/>
            <person name="Pilsyk S."/>
            <person name="Malc E."/>
            <person name="Mieczkowski P."/>
            <person name="Kruszewska J.S."/>
            <person name="Biernat P."/>
            <person name="Pawlowska J."/>
        </authorList>
    </citation>
    <scope>NUCLEOTIDE SEQUENCE [LARGE SCALE GENOMIC DNA]</scope>
    <source>
        <strain evidence="9 10">CBS 142.35</strain>
    </source>
</reference>
<accession>A0A8H7S3S3</accession>
<comment type="caution">
    <text evidence="9">The sequence shown here is derived from an EMBL/GenBank/DDBJ whole genome shotgun (WGS) entry which is preliminary data.</text>
</comment>